<gene>
    <name evidence="4" type="ORF">SAMN05428957_11319</name>
</gene>
<keyword evidence="5" id="KW-1185">Reference proteome</keyword>
<dbReference type="AlphaFoldDB" id="A0A1G9VIW3"/>
<name>A0A1G9VIW3_9BURK</name>
<dbReference type="GO" id="GO:0018189">
    <property type="term" value="P:pyrroloquinoline quinone biosynthetic process"/>
    <property type="evidence" value="ECO:0007669"/>
    <property type="project" value="UniProtKB-UniPathway"/>
</dbReference>
<dbReference type="InterPro" id="IPR008792">
    <property type="entry name" value="PQQD"/>
</dbReference>
<evidence type="ECO:0000256" key="1">
    <source>
        <dbReference type="ARBA" id="ARBA00004886"/>
    </source>
</evidence>
<dbReference type="EMBL" id="FNHP01000013">
    <property type="protein sequence ID" value="SDM72050.1"/>
    <property type="molecule type" value="Genomic_DNA"/>
</dbReference>
<comment type="pathway">
    <text evidence="1">Cofactor biosynthesis; pyrroloquinoline quinone biosynthesis.</text>
</comment>
<evidence type="ECO:0000256" key="3">
    <source>
        <dbReference type="ARBA" id="ARBA00022905"/>
    </source>
</evidence>
<dbReference type="Gene3D" id="1.10.10.1150">
    <property type="entry name" value="Coenzyme PQQ synthesis protein D (PqqD)"/>
    <property type="match status" value="1"/>
</dbReference>
<accession>A0A1G9VIW3</accession>
<dbReference type="Pfam" id="PF05402">
    <property type="entry name" value="PqqD"/>
    <property type="match status" value="1"/>
</dbReference>
<reference evidence="5" key="1">
    <citation type="submission" date="2016-10" db="EMBL/GenBank/DDBJ databases">
        <authorList>
            <person name="Varghese N."/>
            <person name="Submissions S."/>
        </authorList>
    </citation>
    <scope>NUCLEOTIDE SEQUENCE [LARGE SCALE GENOMIC DNA]</scope>
    <source>
        <strain evidence="5">EPL6</strain>
    </source>
</reference>
<organism evidence="4 5">
    <name type="scientific">Oryzisolibacter propanilivorax</name>
    <dbReference type="NCBI Taxonomy" id="1527607"/>
    <lineage>
        <taxon>Bacteria</taxon>
        <taxon>Pseudomonadati</taxon>
        <taxon>Pseudomonadota</taxon>
        <taxon>Betaproteobacteria</taxon>
        <taxon>Burkholderiales</taxon>
        <taxon>Comamonadaceae</taxon>
        <taxon>Oryzisolibacter</taxon>
    </lineage>
</organism>
<dbReference type="NCBIfam" id="TIGR03859">
    <property type="entry name" value="PQQ_PqqD"/>
    <property type="match status" value="1"/>
</dbReference>
<protein>
    <submittedName>
        <fullName evidence="4">Pyrroloquinoline quinone biosynthesis protein D</fullName>
    </submittedName>
</protein>
<dbReference type="UniPathway" id="UPA00539"/>
<dbReference type="GO" id="GO:0048038">
    <property type="term" value="F:quinone binding"/>
    <property type="evidence" value="ECO:0007669"/>
    <property type="project" value="InterPro"/>
</dbReference>
<keyword evidence="3" id="KW-0884">PQQ biosynthesis</keyword>
<evidence type="ECO:0000256" key="2">
    <source>
        <dbReference type="ARBA" id="ARBA00011741"/>
    </source>
</evidence>
<dbReference type="InterPro" id="IPR041881">
    <property type="entry name" value="PqqD_sf"/>
</dbReference>
<dbReference type="RefSeq" id="WP_245704108.1">
    <property type="nucleotide sequence ID" value="NZ_FNHP01000013.1"/>
</dbReference>
<proteinExistence type="predicted"/>
<evidence type="ECO:0000313" key="5">
    <source>
        <dbReference type="Proteomes" id="UP000198552"/>
    </source>
</evidence>
<dbReference type="Proteomes" id="UP000198552">
    <property type="component" value="Unassembled WGS sequence"/>
</dbReference>
<dbReference type="STRING" id="1527607.SAMN05428957_11319"/>
<comment type="subunit">
    <text evidence="2">Monomer. Interacts with PqqE.</text>
</comment>
<dbReference type="InterPro" id="IPR022479">
    <property type="entry name" value="PqqD_bac"/>
</dbReference>
<evidence type="ECO:0000313" key="4">
    <source>
        <dbReference type="EMBL" id="SDM72050.1"/>
    </source>
</evidence>
<sequence length="116" mass="12470">MDSHRLTPISFSHPAAPPQATLAATPAGLPRAAPALPLLSARLRLQYQPLPGRWVLLCPDDLVQLNDSAAQILRRCDGRHTVAGIVSELETLFDTQGITAQVQALIDEGASRGWLD</sequence>